<dbReference type="Pfam" id="PF08511">
    <property type="entry name" value="COQ9"/>
    <property type="match status" value="1"/>
</dbReference>
<dbReference type="GeneID" id="108556723"/>
<evidence type="ECO:0000259" key="9">
    <source>
        <dbReference type="Pfam" id="PF08511"/>
    </source>
</evidence>
<keyword evidence="11" id="KW-0830">Ubiquinone</keyword>
<feature type="domain" description="COQ9 C-terminal" evidence="9">
    <location>
        <begin position="43"/>
        <end position="113"/>
    </location>
</feature>
<evidence type="ECO:0000256" key="5">
    <source>
        <dbReference type="ARBA" id="ARBA00022946"/>
    </source>
</evidence>
<dbReference type="PANTHER" id="PTHR21427">
    <property type="entry name" value="UBIQUINONE BIOSYNTHESIS PROTEIN COQ9, MITOCHONDRIAL"/>
    <property type="match status" value="1"/>
</dbReference>
<keyword evidence="10" id="KW-1185">Reference proteome</keyword>
<protein>
    <recommendedName>
        <fullName evidence="8">Ubiquinone biosynthesis protein</fullName>
    </recommendedName>
</protein>
<evidence type="ECO:0000256" key="8">
    <source>
        <dbReference type="RuleBase" id="RU366063"/>
    </source>
</evidence>
<evidence type="ECO:0000256" key="3">
    <source>
        <dbReference type="ARBA" id="ARBA00010766"/>
    </source>
</evidence>
<accession>A0ABM1M1H1</accession>
<evidence type="ECO:0000313" key="10">
    <source>
        <dbReference type="Proteomes" id="UP000695000"/>
    </source>
</evidence>
<gene>
    <name evidence="11" type="primary">LOC108556723</name>
</gene>
<organism evidence="10 11">
    <name type="scientific">Nicrophorus vespilloides</name>
    <name type="common">Boreal carrion beetle</name>
    <dbReference type="NCBI Taxonomy" id="110193"/>
    <lineage>
        <taxon>Eukaryota</taxon>
        <taxon>Metazoa</taxon>
        <taxon>Ecdysozoa</taxon>
        <taxon>Arthropoda</taxon>
        <taxon>Hexapoda</taxon>
        <taxon>Insecta</taxon>
        <taxon>Pterygota</taxon>
        <taxon>Neoptera</taxon>
        <taxon>Endopterygota</taxon>
        <taxon>Coleoptera</taxon>
        <taxon>Polyphaga</taxon>
        <taxon>Staphyliniformia</taxon>
        <taxon>Silphidae</taxon>
        <taxon>Nicrophorinae</taxon>
        <taxon>Nicrophorus</taxon>
    </lineage>
</organism>
<sequence length="148" mass="16591">MGEKQIPPVEFVESACKERLQMIVPYISKWPQAIAIMSLPPNVPTALATLLTMVDDICYHAGDRSVDFQWYGRRVALAGVFKASELYLLQDTSAEHKETWKFLNRRLTEAVQLQDILNKSEFMGQGAKDTISAAFTTARNILGLNKAT</sequence>
<comment type="pathway">
    <text evidence="2 8">Cofactor biosynthesis; ubiquinone biosynthesis.</text>
</comment>
<evidence type="ECO:0000256" key="6">
    <source>
        <dbReference type="ARBA" id="ARBA00023121"/>
    </source>
</evidence>
<keyword evidence="6 8" id="KW-0446">Lipid-binding</keyword>
<dbReference type="Gene3D" id="1.10.357.10">
    <property type="entry name" value="Tetracycline Repressor, domain 2"/>
    <property type="match status" value="1"/>
</dbReference>
<reference evidence="11" key="1">
    <citation type="submission" date="2025-08" db="UniProtKB">
        <authorList>
            <consortium name="RefSeq"/>
        </authorList>
    </citation>
    <scope>IDENTIFICATION</scope>
    <source>
        <tissue evidence="11">Whole Larva</tissue>
    </source>
</reference>
<dbReference type="RefSeq" id="XP_017768421.1">
    <property type="nucleotide sequence ID" value="XM_017912932.1"/>
</dbReference>
<proteinExistence type="inferred from homology"/>
<evidence type="ECO:0000256" key="4">
    <source>
        <dbReference type="ARBA" id="ARBA00022688"/>
    </source>
</evidence>
<dbReference type="InterPro" id="IPR012762">
    <property type="entry name" value="Ubiq_biosynth_COQ9"/>
</dbReference>
<keyword evidence="4 8" id="KW-0831">Ubiquinone biosynthesis</keyword>
<keyword evidence="5" id="KW-0809">Transit peptide</keyword>
<keyword evidence="7 8" id="KW-0496">Mitochondrion</keyword>
<dbReference type="Proteomes" id="UP000695000">
    <property type="component" value="Unplaced"/>
</dbReference>
<dbReference type="PANTHER" id="PTHR21427:SF19">
    <property type="entry name" value="UBIQUINONE BIOSYNTHESIS PROTEIN COQ9, MITOCHONDRIAL"/>
    <property type="match status" value="1"/>
</dbReference>
<evidence type="ECO:0000256" key="7">
    <source>
        <dbReference type="ARBA" id="ARBA00023128"/>
    </source>
</evidence>
<comment type="similarity">
    <text evidence="3 8">Belongs to the COQ9 family.</text>
</comment>
<evidence type="ECO:0000313" key="11">
    <source>
        <dbReference type="RefSeq" id="XP_017768421.1"/>
    </source>
</evidence>
<dbReference type="NCBIfam" id="TIGR02396">
    <property type="entry name" value="diverge_rpsU"/>
    <property type="match status" value="1"/>
</dbReference>
<comment type="function">
    <text evidence="8">Membrane-associated protein that warps the membrane surface to access and bind aromatic isoprenes with high specificity, including ubiquinone (CoQ) isoprene intermediates and presents them directly to Coq7, therefore facilitating the Coq7-mediated hydroxylase step. Participates in the biosynthesis of coenzyme Q, also named ubiquinone, an essential lipid-soluble electron transporter for aerobic cellular respiration.</text>
</comment>
<evidence type="ECO:0000256" key="2">
    <source>
        <dbReference type="ARBA" id="ARBA00004749"/>
    </source>
</evidence>
<name>A0ABM1M1H1_NICVS</name>
<evidence type="ECO:0000256" key="1">
    <source>
        <dbReference type="ARBA" id="ARBA00004173"/>
    </source>
</evidence>
<comment type="subcellular location">
    <subcellularLocation>
        <location evidence="1 8">Mitochondrion</location>
    </subcellularLocation>
</comment>
<dbReference type="InterPro" id="IPR013718">
    <property type="entry name" value="COQ9_C"/>
</dbReference>